<feature type="transmembrane region" description="Helical" evidence="4">
    <location>
        <begin position="266"/>
        <end position="283"/>
    </location>
</feature>
<feature type="transmembrane region" description="Helical" evidence="4">
    <location>
        <begin position="147"/>
        <end position="168"/>
    </location>
</feature>
<evidence type="ECO:0000256" key="2">
    <source>
        <dbReference type="ARBA" id="ARBA00022989"/>
    </source>
</evidence>
<evidence type="ECO:0000256" key="3">
    <source>
        <dbReference type="ARBA" id="ARBA00023136"/>
    </source>
</evidence>
<evidence type="ECO:0000313" key="6">
    <source>
        <dbReference type="EMBL" id="VEI65284.1"/>
    </source>
</evidence>
<keyword evidence="3 4" id="KW-0472">Membrane</keyword>
<evidence type="ECO:0000256" key="4">
    <source>
        <dbReference type="SAM" id="Phobius"/>
    </source>
</evidence>
<keyword evidence="1 4" id="KW-0812">Transmembrane</keyword>
<dbReference type="GO" id="GO:0022857">
    <property type="term" value="F:transmembrane transporter activity"/>
    <property type="evidence" value="ECO:0007669"/>
    <property type="project" value="InterPro"/>
</dbReference>
<keyword evidence="2 4" id="KW-1133">Transmembrane helix</keyword>
<dbReference type="SUPFAM" id="SSF103473">
    <property type="entry name" value="MFS general substrate transporter"/>
    <property type="match status" value="1"/>
</dbReference>
<dbReference type="PANTHER" id="PTHR23523:SF2">
    <property type="entry name" value="2-NITROIMIDAZOLE TRANSPORTER"/>
    <property type="match status" value="1"/>
</dbReference>
<feature type="transmembrane region" description="Helical" evidence="4">
    <location>
        <begin position="347"/>
        <end position="371"/>
    </location>
</feature>
<feature type="transmembrane region" description="Helical" evidence="4">
    <location>
        <begin position="113"/>
        <end position="135"/>
    </location>
</feature>
<feature type="transmembrane region" description="Helical" evidence="4">
    <location>
        <begin position="174"/>
        <end position="195"/>
    </location>
</feature>
<feature type="transmembrane region" description="Helical" evidence="4">
    <location>
        <begin position="224"/>
        <end position="246"/>
    </location>
</feature>
<dbReference type="CDD" id="cd17409">
    <property type="entry name" value="MFS_NIMT_like"/>
    <property type="match status" value="1"/>
</dbReference>
<dbReference type="Proteomes" id="UP000281904">
    <property type="component" value="Chromosome"/>
</dbReference>
<feature type="transmembrane region" description="Helical" evidence="4">
    <location>
        <begin position="377"/>
        <end position="398"/>
    </location>
</feature>
<proteinExistence type="predicted"/>
<dbReference type="PANTHER" id="PTHR23523">
    <property type="match status" value="1"/>
</dbReference>
<evidence type="ECO:0000259" key="5">
    <source>
        <dbReference type="PROSITE" id="PS50850"/>
    </source>
</evidence>
<dbReference type="Pfam" id="PF07690">
    <property type="entry name" value="MFS_1"/>
    <property type="match status" value="1"/>
</dbReference>
<reference evidence="6 7" key="1">
    <citation type="submission" date="2018-12" db="EMBL/GenBank/DDBJ databases">
        <authorList>
            <consortium name="Pathogen Informatics"/>
        </authorList>
    </citation>
    <scope>NUCLEOTIDE SEQUENCE [LARGE SCALE GENOMIC DNA]</scope>
    <source>
        <strain evidence="6 7">NCTC10036</strain>
    </source>
</reference>
<sequence>MLETNSANNIMKSLSFRVKKSHLLLVGILLVAANLRAPFTSLAPLLDAIRLDFSLSAVQAGLIQTLPLLAFALFSPLAGSIAVKYGIERVIFAALLLIAAGIGYRSYGGLIGVYGGTVLIGLGIAMGNVLLPSLLKRDFPQRVASMTGLYALIMGVGAALGSAAVVPLSQVSALGWNGALFATLLFPLLAAAIWFPQLSHGAARLARAGGAPQPHSGGVWRAALAWQVTLFLGLNSLIYYVVVAWLPSILRYQGYSAEQAGSLHGVLQLATAVPGLFTGHLLARMKDQRAIAVTVSLLAAAGLLGLLALPAFATLWVVLFGIGSGSTIILGLAFIGLRSGTPAQAAALSGMAQCVGYLLAVGGPPGVGLLYDATHSWHGPLLICAALALVMALVGYLAGRDRCLASTDNHAEAVPLNAGCLSDEKR</sequence>
<dbReference type="EMBL" id="LR134493">
    <property type="protein sequence ID" value="VEI65284.1"/>
    <property type="molecule type" value="Genomic_DNA"/>
</dbReference>
<organism evidence="6 7">
    <name type="scientific">Serratia rubidaea</name>
    <name type="common">Serratia marinorubra</name>
    <dbReference type="NCBI Taxonomy" id="61652"/>
    <lineage>
        <taxon>Bacteria</taxon>
        <taxon>Pseudomonadati</taxon>
        <taxon>Pseudomonadota</taxon>
        <taxon>Gammaproteobacteria</taxon>
        <taxon>Enterobacterales</taxon>
        <taxon>Yersiniaceae</taxon>
        <taxon>Serratia</taxon>
    </lineage>
</organism>
<feature type="domain" description="Major facilitator superfamily (MFS) profile" evidence="5">
    <location>
        <begin position="20"/>
        <end position="403"/>
    </location>
</feature>
<accession>A0A448SC57</accession>
<evidence type="ECO:0000256" key="1">
    <source>
        <dbReference type="ARBA" id="ARBA00022692"/>
    </source>
</evidence>
<dbReference type="PROSITE" id="PS50850">
    <property type="entry name" value="MFS"/>
    <property type="match status" value="1"/>
</dbReference>
<evidence type="ECO:0000313" key="7">
    <source>
        <dbReference type="Proteomes" id="UP000281904"/>
    </source>
</evidence>
<dbReference type="AlphaFoldDB" id="A0A448SC57"/>
<gene>
    <name evidence="6" type="primary">yeaN_2</name>
    <name evidence="6" type="ORF">NCTC10036_02214</name>
</gene>
<dbReference type="Gene3D" id="1.20.1250.20">
    <property type="entry name" value="MFS general substrate transporter like domains"/>
    <property type="match status" value="2"/>
</dbReference>
<feature type="transmembrane region" description="Helical" evidence="4">
    <location>
        <begin position="60"/>
        <end position="83"/>
    </location>
</feature>
<dbReference type="InterPro" id="IPR052524">
    <property type="entry name" value="MFS_Cyanate_Porter"/>
</dbReference>
<dbReference type="InterPro" id="IPR011701">
    <property type="entry name" value="MFS"/>
</dbReference>
<dbReference type="InterPro" id="IPR020846">
    <property type="entry name" value="MFS_dom"/>
</dbReference>
<dbReference type="InterPro" id="IPR036259">
    <property type="entry name" value="MFS_trans_sf"/>
</dbReference>
<feature type="transmembrane region" description="Helical" evidence="4">
    <location>
        <begin position="290"/>
        <end position="309"/>
    </location>
</feature>
<feature type="transmembrane region" description="Helical" evidence="4">
    <location>
        <begin position="90"/>
        <end position="107"/>
    </location>
</feature>
<feature type="transmembrane region" description="Helical" evidence="4">
    <location>
        <begin position="315"/>
        <end position="335"/>
    </location>
</feature>
<name>A0A448SC57_SERRU</name>
<protein>
    <submittedName>
        <fullName evidence="6">Inner membrane transport protein YeaN</fullName>
    </submittedName>
</protein>